<organism evidence="1 2">
    <name type="scientific">Elysia crispata</name>
    <name type="common">lettuce slug</name>
    <dbReference type="NCBI Taxonomy" id="231223"/>
    <lineage>
        <taxon>Eukaryota</taxon>
        <taxon>Metazoa</taxon>
        <taxon>Spiralia</taxon>
        <taxon>Lophotrochozoa</taxon>
        <taxon>Mollusca</taxon>
        <taxon>Gastropoda</taxon>
        <taxon>Heterobranchia</taxon>
        <taxon>Euthyneura</taxon>
        <taxon>Panpulmonata</taxon>
        <taxon>Sacoglossa</taxon>
        <taxon>Placobranchoidea</taxon>
        <taxon>Plakobranchidae</taxon>
        <taxon>Elysia</taxon>
    </lineage>
</organism>
<dbReference type="EMBL" id="JAWDGP010000458">
    <property type="protein sequence ID" value="KAK3800466.1"/>
    <property type="molecule type" value="Genomic_DNA"/>
</dbReference>
<evidence type="ECO:0000313" key="1">
    <source>
        <dbReference type="EMBL" id="KAK3800466.1"/>
    </source>
</evidence>
<protein>
    <submittedName>
        <fullName evidence="1">Uncharacterized protein</fullName>
    </submittedName>
</protein>
<sequence>MKDNRCPDIALAGRPKGPMVDASSNRLCFESVDVCFTERSAFGDPSHLFSASTAGVAITSHMRRLHSTTTHVVQVDICNPKGSTVTRRIMTGNFSLPMVSIGM</sequence>
<evidence type="ECO:0000313" key="2">
    <source>
        <dbReference type="Proteomes" id="UP001283361"/>
    </source>
</evidence>
<keyword evidence="2" id="KW-1185">Reference proteome</keyword>
<name>A0AAE1B7N2_9GAST</name>
<dbReference type="AlphaFoldDB" id="A0AAE1B7N2"/>
<gene>
    <name evidence="1" type="ORF">RRG08_004877</name>
</gene>
<reference evidence="1" key="1">
    <citation type="journal article" date="2023" name="G3 (Bethesda)">
        <title>A reference genome for the long-term kleptoplast-retaining sea slug Elysia crispata morphotype clarki.</title>
        <authorList>
            <person name="Eastman K.E."/>
            <person name="Pendleton A.L."/>
            <person name="Shaikh M.A."/>
            <person name="Suttiyut T."/>
            <person name="Ogas R."/>
            <person name="Tomko P."/>
            <person name="Gavelis G."/>
            <person name="Widhalm J.R."/>
            <person name="Wisecaver J.H."/>
        </authorList>
    </citation>
    <scope>NUCLEOTIDE SEQUENCE</scope>
    <source>
        <strain evidence="1">ECLA1</strain>
    </source>
</reference>
<comment type="caution">
    <text evidence="1">The sequence shown here is derived from an EMBL/GenBank/DDBJ whole genome shotgun (WGS) entry which is preliminary data.</text>
</comment>
<accession>A0AAE1B7N2</accession>
<proteinExistence type="predicted"/>
<dbReference type="Proteomes" id="UP001283361">
    <property type="component" value="Unassembled WGS sequence"/>
</dbReference>